<feature type="region of interest" description="Disordered" evidence="2">
    <location>
        <begin position="1671"/>
        <end position="1731"/>
    </location>
</feature>
<dbReference type="PANTHER" id="PTHR32305:SF17">
    <property type="entry name" value="TRNA NUCLEASE WAPA"/>
    <property type="match status" value="1"/>
</dbReference>
<feature type="compositionally biased region" description="Gly residues" evidence="2">
    <location>
        <begin position="1954"/>
        <end position="1972"/>
    </location>
</feature>
<feature type="domain" description="Teneurin-like YD-shell" evidence="3">
    <location>
        <begin position="1660"/>
        <end position="1908"/>
    </location>
</feature>
<evidence type="ECO:0000313" key="5">
    <source>
        <dbReference type="Proteomes" id="UP001501585"/>
    </source>
</evidence>
<feature type="compositionally biased region" description="Basic and acidic residues" evidence="2">
    <location>
        <begin position="86"/>
        <end position="100"/>
    </location>
</feature>
<feature type="region of interest" description="Disordered" evidence="2">
    <location>
        <begin position="86"/>
        <end position="114"/>
    </location>
</feature>
<feature type="compositionally biased region" description="Polar residues" evidence="2">
    <location>
        <begin position="105"/>
        <end position="114"/>
    </location>
</feature>
<keyword evidence="5" id="KW-1185">Reference proteome</keyword>
<organism evidence="4 5">
    <name type="scientific">Nocardiopsis rhodophaea</name>
    <dbReference type="NCBI Taxonomy" id="280238"/>
    <lineage>
        <taxon>Bacteria</taxon>
        <taxon>Bacillati</taxon>
        <taxon>Actinomycetota</taxon>
        <taxon>Actinomycetes</taxon>
        <taxon>Streptosporangiales</taxon>
        <taxon>Nocardiopsidaceae</taxon>
        <taxon>Nocardiopsis</taxon>
    </lineage>
</organism>
<dbReference type="NCBIfam" id="TIGR03696">
    <property type="entry name" value="Rhs_assc_core"/>
    <property type="match status" value="1"/>
</dbReference>
<evidence type="ECO:0000256" key="1">
    <source>
        <dbReference type="ARBA" id="ARBA00022737"/>
    </source>
</evidence>
<feature type="compositionally biased region" description="Acidic residues" evidence="2">
    <location>
        <begin position="1707"/>
        <end position="1718"/>
    </location>
</feature>
<accession>A0ABP5ELF9</accession>
<gene>
    <name evidence="4" type="ORF">GCM10009799_29350</name>
</gene>
<keyword evidence="1" id="KW-0677">Repeat</keyword>
<evidence type="ECO:0000256" key="2">
    <source>
        <dbReference type="SAM" id="MobiDB-lite"/>
    </source>
</evidence>
<dbReference type="InterPro" id="IPR006530">
    <property type="entry name" value="YD"/>
</dbReference>
<dbReference type="InterPro" id="IPR056823">
    <property type="entry name" value="TEN-like_YD-shell"/>
</dbReference>
<dbReference type="RefSeq" id="WP_344162837.1">
    <property type="nucleotide sequence ID" value="NZ_BAAAPC010000011.1"/>
</dbReference>
<feature type="region of interest" description="Disordered" evidence="2">
    <location>
        <begin position="882"/>
        <end position="908"/>
    </location>
</feature>
<protein>
    <recommendedName>
        <fullName evidence="3">Teneurin-like YD-shell domain-containing protein</fullName>
    </recommendedName>
</protein>
<feature type="region of interest" description="Disordered" evidence="2">
    <location>
        <begin position="1943"/>
        <end position="1972"/>
    </location>
</feature>
<dbReference type="InterPro" id="IPR050708">
    <property type="entry name" value="T6SS_VgrG/RHS"/>
</dbReference>
<proteinExistence type="predicted"/>
<dbReference type="Gene3D" id="2.180.10.10">
    <property type="entry name" value="RHS repeat-associated core"/>
    <property type="match status" value="2"/>
</dbReference>
<evidence type="ECO:0000259" key="3">
    <source>
        <dbReference type="Pfam" id="PF25023"/>
    </source>
</evidence>
<dbReference type="Proteomes" id="UP001501585">
    <property type="component" value="Unassembled WGS sequence"/>
</dbReference>
<feature type="region of interest" description="Disordered" evidence="2">
    <location>
        <begin position="127"/>
        <end position="225"/>
    </location>
</feature>
<dbReference type="Pfam" id="PF05593">
    <property type="entry name" value="RHS_repeat"/>
    <property type="match status" value="2"/>
</dbReference>
<feature type="compositionally biased region" description="Pro residues" evidence="2">
    <location>
        <begin position="172"/>
        <end position="186"/>
    </location>
</feature>
<sequence length="2188" mass="238327">MSENASEVTNPRARARKILVRSTALVVVASTLSTVPASALMYNHRPSVTDEQSVAGRDAFESAVAQDDSVSKAAITELADADWPTPEKVKLADTNAEPRARTLSAPANTDSTAVSIEAVPDEVLQTWQSPLRRDQESSDSATDSSDESTEVSRGEETGTRETPRESRHAPAQPEPTTPEPGRPSSPEPEMEQGREPEEAEPQEGNAQHESNEGADQAEAAGEPDKPVELESAELEVLDQKTAETLGVDGVLLRLTRTDGGSQTAPVQVGVDYSDFATAFGGDYGSRLELLALEDCDAESAPRYCSRVTDLQSENNAQARTLSAVAPASAGTGTLLAVAPSTESEKGSGDYSATPLSPSSEWNVGVQTGDFSWSYSMATPKVAGELSPGLSLGYSSQSVDGRTANSNNQTSWIGEGFSYDPGYIERRYGLCQDGKNEVADQCWARHNATLSLNGMSTELIIDSDGEWHLKDDDGSKIERLTGATNGDNDGEYWKLTTPDGTQYFFGRNRLPGWASGKPETKSAWTMPVYGDESGEPCHKSRFADSWCQQAYKWNLDYVVDVQGNAMAYYYDKETNYYGRNLTSTATPYVRGGYLKRIEYGLRSDDVFGTAAARVNFGVGERCLPTEDFDCAPSKRTKKNAKHWPDVPLDQECKKDEKCTGKHSASFFSTKKLNTITTQVHDGSDYTTVDSWKLEHKYPKPGDGTAPALWLESITHTGHVGGTETYPKITFGGTALENRVDSTSDGLAPMYKWRITSIYTETGGQVDVSYSAPECKPGQTPKPHSNTKRCYPVIWTPEGEEELTDWFHKYVVTKVAEIDLVAQQPDVITSYQYVGGAGWHFDDPDGIVPNKRKTWSVFRGYAKVKVREGAADETQSETEHLFYRGMNGDKQPSGKRSVSITDSEGGKQADDEVFNGQTREVITRNGAGGEAVEKTISTPWKKKTAERSYSWGTLNSHLVKTKTTEGYTALEEGWRTTKTVNTFDDYGYVVRTDDLGDTSTPEDDRCTRTTYARNTSKWLLDKVSRVETVAVACSKDPKRPDDVISDERTHFDGQEFGKTPTHGLPTKVERIADYDSGTAKYQTHVENTFDSYGRLVDVIDALGNKTTTAYESAAKNGAPMKMSITNALGFTTSQEYDVRSSLTAQVDANGNRTELSYDPFGRLTQVWLADRPKSDNPRPSMEFEYNVRKDAPTSVVTRRLNHDGQYITSYEIYDGLLRQRQTQGAATGGGRRIIDVFYDSRGNAVKERASYYNEEDPTDSLFIVNNDDEIPRQTETVFDGAGRATDVIQVSRGEEQRRTTTAYAGDRTLVTKPEGGTGSTTITDARGRTVELRQHHGRLPEGDYDSTTYTYAKNGKIATITDAGGSTWTYTYDLRGRRIKEDDPDTGTSTFTYNALDQKVRSTDGRGETLAHVYDALGRRIELRDDSPSGNLRAKWVYDSVAKGQLTSATRYVDGQAYTTEVRSYDQMNRPKVKDITVPEIEGELAGTYRYVNGYNPDGSLQSMGYPAAGALKKETTAFGYDELNQPTTVEGWQGLVTETIYSKTGNLLQRQFSRGAVGAKETWATRKYEEPTNRLSMTSLVHEIGDGSLSTQHYDYDDSGNILSIRDKPTDENRPSDAQCFAYDYLQRLTDVWTPATAGENACGEEPDADRLGGPAPYWDSYTYDEVGNRLAETRRRGEGQTSRTYSTPGDDEGPAHAVAQVDQTGSDGEETWTYEYDESGNMTRKTTADQDQKLTWDAEGKLEKVGNGPGETSYVYDADGQRLLRREGPVTTLYLPGQEISWTAGEEKTEATRFYQHAGETVAVRENDQKLSWLFSDHQGTGQITVDANSGAFVQRRFTVFGEERSISGEWPGQKGFVGGTVDDSTGLTQLGARAYDATIGRFISVDPLLDGSSPQQMHGYAYANNSPATQSDASGLYPCGYRPKGPKKSPLASCFSNQGNVKGTVSQGYRPPSGGGHRGPGGGGRGGYYNGGGSKSGSGGYRGGGSRGGGVATPVIKVDPYAGPSRDPKAEALGIAQSNMGGPCTGSYPAVCGPDGRSMPDDVLQRHKEGLNDVLEWLKEHAVVGAGYCLVLCVGASFQDGMISVSLGVGIGKLDLPVGASGMSPRDSTGVTPKFCGAYVVGVCVGLPNASDGSGESFSVTGAGGVGFEIGEFTVFQVDTNWSWNPADWGSPAFPIFTPEGWPERGY</sequence>
<feature type="region of interest" description="Disordered" evidence="2">
    <location>
        <begin position="338"/>
        <end position="357"/>
    </location>
</feature>
<dbReference type="InterPro" id="IPR031325">
    <property type="entry name" value="RHS_repeat"/>
</dbReference>
<dbReference type="NCBIfam" id="TIGR01643">
    <property type="entry name" value="YD_repeat_2x"/>
    <property type="match status" value="2"/>
</dbReference>
<dbReference type="EMBL" id="BAAAPC010000011">
    <property type="protein sequence ID" value="GAA2000176.1"/>
    <property type="molecule type" value="Genomic_DNA"/>
</dbReference>
<reference evidence="5" key="1">
    <citation type="journal article" date="2019" name="Int. J. Syst. Evol. Microbiol.">
        <title>The Global Catalogue of Microorganisms (GCM) 10K type strain sequencing project: providing services to taxonomists for standard genome sequencing and annotation.</title>
        <authorList>
            <consortium name="The Broad Institute Genomics Platform"/>
            <consortium name="The Broad Institute Genome Sequencing Center for Infectious Disease"/>
            <person name="Wu L."/>
            <person name="Ma J."/>
        </authorList>
    </citation>
    <scope>NUCLEOTIDE SEQUENCE [LARGE SCALE GENOMIC DNA]</scope>
    <source>
        <strain evidence="5">JCM 15313</strain>
    </source>
</reference>
<comment type="caution">
    <text evidence="4">The sequence shown here is derived from an EMBL/GenBank/DDBJ whole genome shotgun (WGS) entry which is preliminary data.</text>
</comment>
<feature type="compositionally biased region" description="Basic and acidic residues" evidence="2">
    <location>
        <begin position="150"/>
        <end position="168"/>
    </location>
</feature>
<dbReference type="PANTHER" id="PTHR32305">
    <property type="match status" value="1"/>
</dbReference>
<dbReference type="InterPro" id="IPR022385">
    <property type="entry name" value="Rhs_assc_core"/>
</dbReference>
<dbReference type="Pfam" id="PF25023">
    <property type="entry name" value="TEN_YD-shell"/>
    <property type="match status" value="1"/>
</dbReference>
<name>A0ABP5ELF9_9ACTN</name>
<evidence type="ECO:0000313" key="4">
    <source>
        <dbReference type="EMBL" id="GAA2000176.1"/>
    </source>
</evidence>